<dbReference type="SUPFAM" id="SSF51621">
    <property type="entry name" value="Phosphoenolpyruvate/pyruvate domain"/>
    <property type="match status" value="1"/>
</dbReference>
<evidence type="ECO:0000313" key="2">
    <source>
        <dbReference type="Proteomes" id="UP000194141"/>
    </source>
</evidence>
<dbReference type="InterPro" id="IPR015813">
    <property type="entry name" value="Pyrv/PenolPyrv_kinase-like_dom"/>
</dbReference>
<organism evidence="1 2">
    <name type="scientific">Desulfurella amilsii</name>
    <dbReference type="NCBI Taxonomy" id="1562698"/>
    <lineage>
        <taxon>Bacteria</taxon>
        <taxon>Pseudomonadati</taxon>
        <taxon>Campylobacterota</taxon>
        <taxon>Desulfurellia</taxon>
        <taxon>Desulfurellales</taxon>
        <taxon>Desulfurellaceae</taxon>
        <taxon>Desulfurella</taxon>
    </lineage>
</organism>
<comment type="caution">
    <text evidence="1">The sequence shown here is derived from an EMBL/GenBank/DDBJ whole genome shotgun (WGS) entry which is preliminary data.</text>
</comment>
<keyword evidence="1" id="KW-0456">Lyase</keyword>
<dbReference type="EC" id="4.1.3.30" evidence="1"/>
<dbReference type="GO" id="GO:0046421">
    <property type="term" value="F:methylisocitrate lyase activity"/>
    <property type="evidence" value="ECO:0007669"/>
    <property type="project" value="UniProtKB-EC"/>
</dbReference>
<dbReference type="RefSeq" id="WP_158090535.1">
    <property type="nucleotide sequence ID" value="NZ_MDSU01000018.1"/>
</dbReference>
<proteinExistence type="predicted"/>
<reference evidence="1 2" key="1">
    <citation type="journal article" date="2017" name="Front. Microbiol.">
        <title>Genome Sequence of Desulfurella amilsii Strain TR1 and Comparative Genomics of Desulfurellaceae Family.</title>
        <authorList>
            <person name="Florentino A.P."/>
            <person name="Stams A.J."/>
            <person name="Sanchez-Andrea I."/>
        </authorList>
    </citation>
    <scope>NUCLEOTIDE SEQUENCE [LARGE SCALE GENOMIC DNA]</scope>
    <source>
        <strain evidence="1 2">TR1</strain>
    </source>
</reference>
<dbReference type="OrthoDB" id="9771433at2"/>
<evidence type="ECO:0000313" key="1">
    <source>
        <dbReference type="EMBL" id="OSS41560.1"/>
    </source>
</evidence>
<dbReference type="InterPro" id="IPR040442">
    <property type="entry name" value="Pyrv_kinase-like_dom_sf"/>
</dbReference>
<dbReference type="AlphaFoldDB" id="A0A1X4XVK4"/>
<dbReference type="Proteomes" id="UP000194141">
    <property type="component" value="Unassembled WGS sequence"/>
</dbReference>
<name>A0A1X4XVK4_9BACT</name>
<dbReference type="EMBL" id="MDSU01000018">
    <property type="protein sequence ID" value="OSS41560.1"/>
    <property type="molecule type" value="Genomic_DNA"/>
</dbReference>
<dbReference type="STRING" id="1562698.DESAMIL20_1113"/>
<dbReference type="Gene3D" id="3.20.20.60">
    <property type="entry name" value="Phosphoenolpyruvate-binding domains"/>
    <property type="match status" value="1"/>
</dbReference>
<keyword evidence="2" id="KW-1185">Reference proteome</keyword>
<sequence>MTRFIYRACNLPIIVDVDIGFGETLNVARTEKEMFESKAAKKSAKDLLVVARTH</sequence>
<protein>
    <submittedName>
        <fullName evidence="1">Methylisocitrate lyase</fullName>
        <ecNumber evidence="1">4.1.3.30</ecNumber>
    </submittedName>
</protein>
<accession>A0A1X4XVK4</accession>
<gene>
    <name evidence="1" type="ORF">DESAMIL20_1113</name>
</gene>